<feature type="transmembrane region" description="Helical" evidence="1">
    <location>
        <begin position="71"/>
        <end position="91"/>
    </location>
</feature>
<evidence type="ECO:0000256" key="1">
    <source>
        <dbReference type="SAM" id="Phobius"/>
    </source>
</evidence>
<comment type="caution">
    <text evidence="2">The sequence shown here is derived from an EMBL/GenBank/DDBJ whole genome shotgun (WGS) entry which is preliminary data.</text>
</comment>
<evidence type="ECO:0000313" key="3">
    <source>
        <dbReference type="Proteomes" id="UP000736373"/>
    </source>
</evidence>
<protein>
    <recommendedName>
        <fullName evidence="4">DUF58 domain-containing protein</fullName>
    </recommendedName>
</protein>
<keyword evidence="1" id="KW-0472">Membrane</keyword>
<gene>
    <name evidence="2" type="ORF">F6X42_22690</name>
</gene>
<reference evidence="2 3" key="1">
    <citation type="submission" date="2019-09" db="EMBL/GenBank/DDBJ databases">
        <title>Paraburkholderia podalyriae sp. nov., A South African Podalyria-associated rhizobium.</title>
        <authorList>
            <person name="Mavima L."/>
            <person name="Beukes C.W."/>
            <person name="Palmer M."/>
            <person name="De Meyer S.E."/>
            <person name="James E.K."/>
            <person name="Maluk M."/>
            <person name="Avontuur J.R."/>
            <person name="Chan W.Y."/>
            <person name="Venter S.N."/>
            <person name="Steenkamp E.T."/>
        </authorList>
    </citation>
    <scope>NUCLEOTIDE SEQUENCE [LARGE SCALE GENOMIC DNA]</scope>
    <source>
        <strain evidence="2 3">WC7.3b</strain>
    </source>
</reference>
<name>A0ABR7PSN7_9BURK</name>
<dbReference type="Proteomes" id="UP000736373">
    <property type="component" value="Unassembled WGS sequence"/>
</dbReference>
<keyword evidence="1" id="KW-0812">Transmembrane</keyword>
<evidence type="ECO:0000313" key="2">
    <source>
        <dbReference type="EMBL" id="MBC8749291.1"/>
    </source>
</evidence>
<evidence type="ECO:0008006" key="4">
    <source>
        <dbReference type="Google" id="ProtNLM"/>
    </source>
</evidence>
<accession>A0ABR7PSN7</accession>
<organism evidence="2 3">
    <name type="scientific">Paraburkholderia podalyriae</name>
    <dbReference type="NCBI Taxonomy" id="1938811"/>
    <lineage>
        <taxon>Bacteria</taxon>
        <taxon>Pseudomonadati</taxon>
        <taxon>Pseudomonadota</taxon>
        <taxon>Betaproteobacteria</taxon>
        <taxon>Burkholderiales</taxon>
        <taxon>Burkholderiaceae</taxon>
        <taxon>Paraburkholderia</taxon>
    </lineage>
</organism>
<dbReference type="RefSeq" id="WP_187636299.1">
    <property type="nucleotide sequence ID" value="NZ_VZQQ01000019.1"/>
</dbReference>
<keyword evidence="1" id="KW-1133">Transmembrane helix</keyword>
<dbReference type="EMBL" id="VZQQ01000019">
    <property type="protein sequence ID" value="MBC8749291.1"/>
    <property type="molecule type" value="Genomic_DNA"/>
</dbReference>
<proteinExistence type="predicted"/>
<keyword evidence="3" id="KW-1185">Reference proteome</keyword>
<sequence>MLLRWLIRHLCRTPAELRVVLHAIREYQLRSVIPFDQRDPGWTFDRRITRSVRLSLLVGLLVVHAENPQVFAAAWIALPLALPLALLLGLLRLAGGLR</sequence>